<comment type="subcellular location">
    <subcellularLocation>
        <location evidence="1 10">Cell membrane</location>
        <topology evidence="1 10">Multi-pass membrane protein</topology>
    </subcellularLocation>
</comment>
<evidence type="ECO:0000256" key="7">
    <source>
        <dbReference type="ARBA" id="ARBA00035120"/>
    </source>
</evidence>
<evidence type="ECO:0000256" key="1">
    <source>
        <dbReference type="ARBA" id="ARBA00004651"/>
    </source>
</evidence>
<keyword evidence="4 10" id="KW-1133">Transmembrane helix</keyword>
<proteinExistence type="inferred from homology"/>
<comment type="function">
    <text evidence="9 10">Fluoride-specific ion channel. Important for reducing fluoride concentration in the cell, thus reducing its toxicity.</text>
</comment>
<feature type="transmembrane region" description="Helical" evidence="10">
    <location>
        <begin position="88"/>
        <end position="108"/>
    </location>
</feature>
<feature type="binding site" evidence="10">
    <location>
        <position position="71"/>
    </location>
    <ligand>
        <name>Na(+)</name>
        <dbReference type="ChEBI" id="CHEBI:29101"/>
        <note>structural</note>
    </ligand>
</feature>
<dbReference type="AlphaFoldDB" id="A0A1C0YBI4"/>
<gene>
    <name evidence="10" type="primary">fluC</name>
    <name evidence="10" type="synonym">crcB</name>
    <name evidence="11" type="ORF">A6M13_15160</name>
</gene>
<evidence type="ECO:0000256" key="6">
    <source>
        <dbReference type="ARBA" id="ARBA00023303"/>
    </source>
</evidence>
<dbReference type="Pfam" id="PF02537">
    <property type="entry name" value="CRCB"/>
    <property type="match status" value="1"/>
</dbReference>
<dbReference type="GO" id="GO:0140114">
    <property type="term" value="P:cellular detoxification of fluoride"/>
    <property type="evidence" value="ECO:0007669"/>
    <property type="project" value="UniProtKB-UniRule"/>
</dbReference>
<feature type="binding site" evidence="10">
    <location>
        <position position="68"/>
    </location>
    <ligand>
        <name>Na(+)</name>
        <dbReference type="ChEBI" id="CHEBI:29101"/>
        <note>structural</note>
    </ligand>
</feature>
<evidence type="ECO:0000256" key="3">
    <source>
        <dbReference type="ARBA" id="ARBA00022692"/>
    </source>
</evidence>
<keyword evidence="2 10" id="KW-1003">Cell membrane</keyword>
<evidence type="ECO:0000313" key="12">
    <source>
        <dbReference type="Proteomes" id="UP000093199"/>
    </source>
</evidence>
<keyword evidence="10" id="KW-0813">Transport</keyword>
<evidence type="ECO:0000256" key="10">
    <source>
        <dbReference type="HAMAP-Rule" id="MF_00454"/>
    </source>
</evidence>
<evidence type="ECO:0000256" key="4">
    <source>
        <dbReference type="ARBA" id="ARBA00022989"/>
    </source>
</evidence>
<keyword evidence="12" id="KW-1185">Reference proteome</keyword>
<dbReference type="OrthoDB" id="9799631at2"/>
<comment type="caution">
    <text evidence="11">The sequence shown here is derived from an EMBL/GenBank/DDBJ whole genome shotgun (WGS) entry which is preliminary data.</text>
</comment>
<accession>A0A1C0YBI4</accession>
<dbReference type="Proteomes" id="UP000093199">
    <property type="component" value="Unassembled WGS sequence"/>
</dbReference>
<organism evidence="11 12">
    <name type="scientific">Caryophanon tenue</name>
    <dbReference type="NCBI Taxonomy" id="33978"/>
    <lineage>
        <taxon>Bacteria</taxon>
        <taxon>Bacillati</taxon>
        <taxon>Bacillota</taxon>
        <taxon>Bacilli</taxon>
        <taxon>Bacillales</taxon>
        <taxon>Caryophanaceae</taxon>
        <taxon>Caryophanon</taxon>
    </lineage>
</organism>
<keyword evidence="5 10" id="KW-0472">Membrane</keyword>
<evidence type="ECO:0000256" key="8">
    <source>
        <dbReference type="ARBA" id="ARBA00035585"/>
    </source>
</evidence>
<evidence type="ECO:0000256" key="5">
    <source>
        <dbReference type="ARBA" id="ARBA00023136"/>
    </source>
</evidence>
<evidence type="ECO:0000256" key="2">
    <source>
        <dbReference type="ARBA" id="ARBA00022475"/>
    </source>
</evidence>
<feature type="transmembrane region" description="Helical" evidence="10">
    <location>
        <begin position="57"/>
        <end position="76"/>
    </location>
</feature>
<comment type="catalytic activity">
    <reaction evidence="8">
        <text>fluoride(in) = fluoride(out)</text>
        <dbReference type="Rhea" id="RHEA:76159"/>
        <dbReference type="ChEBI" id="CHEBI:17051"/>
    </reaction>
    <physiologicalReaction direction="left-to-right" evidence="8">
        <dbReference type="Rhea" id="RHEA:76160"/>
    </physiologicalReaction>
</comment>
<dbReference type="PANTHER" id="PTHR28259:SF1">
    <property type="entry name" value="FLUORIDE EXPORT PROTEIN 1-RELATED"/>
    <property type="match status" value="1"/>
</dbReference>
<keyword evidence="10" id="KW-0915">Sodium</keyword>
<keyword evidence="6 10" id="KW-0407">Ion channel</keyword>
<keyword evidence="10" id="KW-0479">Metal-binding</keyword>
<comment type="activity regulation">
    <text evidence="10">Na(+) is not transported, but it plays an essential structural role and its presence is essential for fluoride channel function.</text>
</comment>
<dbReference type="STRING" id="33978.A6M13_15160"/>
<name>A0A1C0YBI4_9BACL</name>
<dbReference type="GO" id="GO:0062054">
    <property type="term" value="F:fluoride channel activity"/>
    <property type="evidence" value="ECO:0007669"/>
    <property type="project" value="UniProtKB-UniRule"/>
</dbReference>
<dbReference type="RefSeq" id="WP_066546348.1">
    <property type="nucleotide sequence ID" value="NZ_MASJ01000024.1"/>
</dbReference>
<dbReference type="EMBL" id="MASJ01000024">
    <property type="protein sequence ID" value="OCS84510.1"/>
    <property type="molecule type" value="Genomic_DNA"/>
</dbReference>
<protein>
    <recommendedName>
        <fullName evidence="10">Fluoride-specific ion channel FluC</fullName>
    </recommendedName>
</protein>
<dbReference type="GO" id="GO:0005886">
    <property type="term" value="C:plasma membrane"/>
    <property type="evidence" value="ECO:0007669"/>
    <property type="project" value="UniProtKB-SubCell"/>
</dbReference>
<dbReference type="PANTHER" id="PTHR28259">
    <property type="entry name" value="FLUORIDE EXPORT PROTEIN 1-RELATED"/>
    <property type="match status" value="1"/>
</dbReference>
<sequence>MHKHIWLVGCGGMVGVLLRYACLALFAGGALWCINIVGSFCLGVINAWLLKRKKSDAWRLFLTTGVLGSFTTFSSFSAEWLQLMERHLLYGFSYSIGMTLCCFLAVWCGDKVGESL</sequence>
<evidence type="ECO:0000256" key="9">
    <source>
        <dbReference type="ARBA" id="ARBA00049940"/>
    </source>
</evidence>
<comment type="similarity">
    <text evidence="7 10">Belongs to the fluoride channel Fluc/FEX (TC 1.A.43) family.</text>
</comment>
<keyword evidence="3 10" id="KW-0812">Transmembrane</keyword>
<evidence type="ECO:0000313" key="11">
    <source>
        <dbReference type="EMBL" id="OCS84510.1"/>
    </source>
</evidence>
<reference evidence="11 12" key="1">
    <citation type="submission" date="2016-07" db="EMBL/GenBank/DDBJ databases">
        <title>Caryophanon tenue genome sequencing.</title>
        <authorList>
            <person name="Verma A."/>
            <person name="Pal Y."/>
            <person name="Krishnamurthi S."/>
        </authorList>
    </citation>
    <scope>NUCLEOTIDE SEQUENCE [LARGE SCALE GENOMIC DNA]</scope>
    <source>
        <strain evidence="11 12">DSM 14152</strain>
    </source>
</reference>
<dbReference type="InterPro" id="IPR003691">
    <property type="entry name" value="FluC"/>
</dbReference>
<keyword evidence="10" id="KW-0406">Ion transport</keyword>
<dbReference type="HAMAP" id="MF_00454">
    <property type="entry name" value="FluC"/>
    <property type="match status" value="1"/>
</dbReference>
<feature type="transmembrane region" description="Helical" evidence="10">
    <location>
        <begin position="5"/>
        <end position="26"/>
    </location>
</feature>
<dbReference type="GO" id="GO:0046872">
    <property type="term" value="F:metal ion binding"/>
    <property type="evidence" value="ECO:0007669"/>
    <property type="project" value="UniProtKB-KW"/>
</dbReference>
<feature type="transmembrane region" description="Helical" evidence="10">
    <location>
        <begin position="32"/>
        <end position="50"/>
    </location>
</feature>